<evidence type="ECO:0000259" key="1">
    <source>
        <dbReference type="PROSITE" id="PS51186"/>
    </source>
</evidence>
<organism evidence="2">
    <name type="scientific">marine sediment metagenome</name>
    <dbReference type="NCBI Taxonomy" id="412755"/>
    <lineage>
        <taxon>unclassified sequences</taxon>
        <taxon>metagenomes</taxon>
        <taxon>ecological metagenomes</taxon>
    </lineage>
</organism>
<dbReference type="GO" id="GO:0016747">
    <property type="term" value="F:acyltransferase activity, transferring groups other than amino-acyl groups"/>
    <property type="evidence" value="ECO:0007669"/>
    <property type="project" value="InterPro"/>
</dbReference>
<protein>
    <recommendedName>
        <fullName evidence="1">N-acetyltransferase domain-containing protein</fullName>
    </recommendedName>
</protein>
<dbReference type="EMBL" id="BART01005276">
    <property type="protein sequence ID" value="GAG63621.1"/>
    <property type="molecule type" value="Genomic_DNA"/>
</dbReference>
<dbReference type="AlphaFoldDB" id="X1AUU7"/>
<reference evidence="2" key="1">
    <citation type="journal article" date="2014" name="Front. Microbiol.">
        <title>High frequency of phylogenetically diverse reductive dehalogenase-homologous genes in deep subseafloor sedimentary metagenomes.</title>
        <authorList>
            <person name="Kawai M."/>
            <person name="Futagami T."/>
            <person name="Toyoda A."/>
            <person name="Takaki Y."/>
            <person name="Nishi S."/>
            <person name="Hori S."/>
            <person name="Arai W."/>
            <person name="Tsubouchi T."/>
            <person name="Morono Y."/>
            <person name="Uchiyama I."/>
            <person name="Ito T."/>
            <person name="Fujiyama A."/>
            <person name="Inagaki F."/>
            <person name="Takami H."/>
        </authorList>
    </citation>
    <scope>NUCLEOTIDE SEQUENCE</scope>
    <source>
        <strain evidence="2">Expedition CK06-06</strain>
    </source>
</reference>
<feature type="domain" description="N-acetyltransferase" evidence="1">
    <location>
        <begin position="6"/>
        <end position="145"/>
    </location>
</feature>
<accession>X1AUU7</accession>
<dbReference type="Gene3D" id="3.40.630.30">
    <property type="match status" value="1"/>
</dbReference>
<dbReference type="CDD" id="cd04301">
    <property type="entry name" value="NAT_SF"/>
    <property type="match status" value="1"/>
</dbReference>
<dbReference type="InterPro" id="IPR000182">
    <property type="entry name" value="GNAT_dom"/>
</dbReference>
<dbReference type="SUPFAM" id="SSF55729">
    <property type="entry name" value="Acyl-CoA N-acyltransferases (Nat)"/>
    <property type="match status" value="1"/>
</dbReference>
<sequence>MKNLNFTIRDIKEKDTNIQFDTGFKPFGIVKGYDYLERKKQGWKVRVAVLKVDKTEKIVGISKFKIENRGVSLGRLGVDKNYQNKGIGTELVLEILRFVEKERLEYIKLLAHRDSIEFYSDLGFSIVSPFQKSKRWGYFVEMKLELF</sequence>
<name>X1AUU7_9ZZZZ</name>
<dbReference type="PROSITE" id="PS51186">
    <property type="entry name" value="GNAT"/>
    <property type="match status" value="1"/>
</dbReference>
<comment type="caution">
    <text evidence="2">The sequence shown here is derived from an EMBL/GenBank/DDBJ whole genome shotgun (WGS) entry which is preliminary data.</text>
</comment>
<gene>
    <name evidence="2" type="ORF">S01H4_12429</name>
</gene>
<dbReference type="Pfam" id="PF00583">
    <property type="entry name" value="Acetyltransf_1"/>
    <property type="match status" value="1"/>
</dbReference>
<evidence type="ECO:0000313" key="2">
    <source>
        <dbReference type="EMBL" id="GAG63621.1"/>
    </source>
</evidence>
<dbReference type="InterPro" id="IPR016181">
    <property type="entry name" value="Acyl_CoA_acyltransferase"/>
</dbReference>
<proteinExistence type="predicted"/>